<feature type="chain" id="PRO_5040191515" description="Single domain-containing protein" evidence="3">
    <location>
        <begin position="21"/>
        <end position="110"/>
    </location>
</feature>
<proteinExistence type="predicted"/>
<dbReference type="OrthoDB" id="6674808at2759"/>
<dbReference type="PANTHER" id="PTHR39957">
    <property type="entry name" value="AT09846P1-RELATED"/>
    <property type="match status" value="1"/>
</dbReference>
<evidence type="ECO:0000256" key="3">
    <source>
        <dbReference type="SAM" id="SignalP"/>
    </source>
</evidence>
<feature type="domain" description="Single" evidence="4">
    <location>
        <begin position="37"/>
        <end position="104"/>
    </location>
</feature>
<reference evidence="5" key="1">
    <citation type="submission" date="2022-01" db="EMBL/GenBank/DDBJ databases">
        <authorList>
            <person name="King R."/>
        </authorList>
    </citation>
    <scope>NUCLEOTIDE SEQUENCE</scope>
</reference>
<accession>A0A9P0DRB3</accession>
<dbReference type="Pfam" id="PF15430">
    <property type="entry name" value="SVWC"/>
    <property type="match status" value="1"/>
</dbReference>
<keyword evidence="6" id="KW-1185">Reference proteome</keyword>
<organism evidence="5 6">
    <name type="scientific">Phaedon cochleariae</name>
    <name type="common">Mustard beetle</name>
    <dbReference type="NCBI Taxonomy" id="80249"/>
    <lineage>
        <taxon>Eukaryota</taxon>
        <taxon>Metazoa</taxon>
        <taxon>Ecdysozoa</taxon>
        <taxon>Arthropoda</taxon>
        <taxon>Hexapoda</taxon>
        <taxon>Insecta</taxon>
        <taxon>Pterygota</taxon>
        <taxon>Neoptera</taxon>
        <taxon>Endopterygota</taxon>
        <taxon>Coleoptera</taxon>
        <taxon>Polyphaga</taxon>
        <taxon>Cucujiformia</taxon>
        <taxon>Chrysomeloidea</taxon>
        <taxon>Chrysomelidae</taxon>
        <taxon>Chrysomelinae</taxon>
        <taxon>Chrysomelini</taxon>
        <taxon>Phaedon</taxon>
    </lineage>
</organism>
<evidence type="ECO:0000313" key="5">
    <source>
        <dbReference type="EMBL" id="CAH1170026.1"/>
    </source>
</evidence>
<name>A0A9P0DRB3_PHACE</name>
<dbReference type="GO" id="GO:0005576">
    <property type="term" value="C:extracellular region"/>
    <property type="evidence" value="ECO:0007669"/>
    <property type="project" value="UniProtKB-SubCell"/>
</dbReference>
<comment type="subcellular location">
    <subcellularLocation>
        <location evidence="1">Secreted</location>
    </subcellularLocation>
</comment>
<dbReference type="PANTHER" id="PTHR39957:SF1">
    <property type="entry name" value="AT09846P1-RELATED"/>
    <property type="match status" value="1"/>
</dbReference>
<dbReference type="AlphaFoldDB" id="A0A9P0DRB3"/>
<protein>
    <recommendedName>
        <fullName evidence="4">Single domain-containing protein</fullName>
    </recommendedName>
</protein>
<feature type="signal peptide" evidence="3">
    <location>
        <begin position="1"/>
        <end position="20"/>
    </location>
</feature>
<keyword evidence="3" id="KW-0732">Signal</keyword>
<dbReference type="InterPro" id="IPR029277">
    <property type="entry name" value="SVWC_dom"/>
</dbReference>
<evidence type="ECO:0000259" key="4">
    <source>
        <dbReference type="SMART" id="SM01318"/>
    </source>
</evidence>
<reference evidence="5" key="2">
    <citation type="submission" date="2022-10" db="EMBL/GenBank/DDBJ databases">
        <authorList>
            <consortium name="ENA_rothamsted_submissions"/>
            <consortium name="culmorum"/>
            <person name="King R."/>
        </authorList>
    </citation>
    <scope>NUCLEOTIDE SEQUENCE</scope>
</reference>
<gene>
    <name evidence="5" type="ORF">PHAECO_LOCUS9108</name>
</gene>
<sequence>MKSAIIIVILCILCVLSANAWVGIIRSDPRSNHLSHCYSSSHNIGSMEKGEEKRLANQCAVARCRENRDIGLSGCGSVAIEPPCHIVKGDLSKPYPLCCYEIECPEGFRH</sequence>
<dbReference type="SMART" id="SM01318">
    <property type="entry name" value="SVWC"/>
    <property type="match status" value="1"/>
</dbReference>
<dbReference type="Proteomes" id="UP001153737">
    <property type="component" value="Chromosome 5"/>
</dbReference>
<evidence type="ECO:0000313" key="6">
    <source>
        <dbReference type="Proteomes" id="UP001153737"/>
    </source>
</evidence>
<dbReference type="InterPro" id="IPR053308">
    <property type="entry name" value="Vago-like"/>
</dbReference>
<evidence type="ECO:0000256" key="2">
    <source>
        <dbReference type="ARBA" id="ARBA00022525"/>
    </source>
</evidence>
<dbReference type="EMBL" id="OU896711">
    <property type="protein sequence ID" value="CAH1170026.1"/>
    <property type="molecule type" value="Genomic_DNA"/>
</dbReference>
<evidence type="ECO:0000256" key="1">
    <source>
        <dbReference type="ARBA" id="ARBA00004613"/>
    </source>
</evidence>
<keyword evidence="2" id="KW-0964">Secreted</keyword>